<organism evidence="1 2">
    <name type="scientific">Mola mola</name>
    <name type="common">Ocean sunfish</name>
    <name type="synonym">Tetraodon mola</name>
    <dbReference type="NCBI Taxonomy" id="94237"/>
    <lineage>
        <taxon>Eukaryota</taxon>
        <taxon>Metazoa</taxon>
        <taxon>Chordata</taxon>
        <taxon>Craniata</taxon>
        <taxon>Vertebrata</taxon>
        <taxon>Euteleostomi</taxon>
        <taxon>Actinopterygii</taxon>
        <taxon>Neopterygii</taxon>
        <taxon>Teleostei</taxon>
        <taxon>Neoteleostei</taxon>
        <taxon>Acanthomorphata</taxon>
        <taxon>Eupercaria</taxon>
        <taxon>Tetraodontiformes</taxon>
        <taxon>Molidae</taxon>
        <taxon>Mola</taxon>
    </lineage>
</organism>
<name>A0A3Q4BQ04_MOLML</name>
<keyword evidence="2" id="KW-1185">Reference proteome</keyword>
<dbReference type="Ensembl" id="ENSMMOT00000023343.1">
    <property type="protein sequence ID" value="ENSMMOP00000022962.1"/>
    <property type="gene ID" value="ENSMMOG00000017462.1"/>
</dbReference>
<dbReference type="PANTHER" id="PTHR45913">
    <property type="entry name" value="EPM2A-INTERACTING PROTEIN 1"/>
    <property type="match status" value="1"/>
</dbReference>
<reference evidence="1" key="2">
    <citation type="submission" date="2025-09" db="UniProtKB">
        <authorList>
            <consortium name="Ensembl"/>
        </authorList>
    </citation>
    <scope>IDENTIFICATION</scope>
</reference>
<dbReference type="PANTHER" id="PTHR45913:SF11">
    <property type="entry name" value="EPM2A-INTERACTING PROTEIN 1"/>
    <property type="match status" value="1"/>
</dbReference>
<reference evidence="1" key="1">
    <citation type="submission" date="2025-08" db="UniProtKB">
        <authorList>
            <consortium name="Ensembl"/>
        </authorList>
    </citation>
    <scope>IDENTIFICATION</scope>
</reference>
<dbReference type="Proteomes" id="UP000261620">
    <property type="component" value="Unplaced"/>
</dbReference>
<evidence type="ECO:0000313" key="1">
    <source>
        <dbReference type="Ensembl" id="ENSMMOP00000022962.1"/>
    </source>
</evidence>
<evidence type="ECO:0008006" key="3">
    <source>
        <dbReference type="Google" id="ProtNLM"/>
    </source>
</evidence>
<dbReference type="AlphaFoldDB" id="A0A3Q4BQ04"/>
<sequence>NVRKKRVEKFNEKWEAEYLFLLQAERQVCLLCHEAVSVMNDYNLHRHFPAKHRAKYATVASKKNVTFRICSEKHLFLEGAFLKHCMLKVCEQVFPEQMQAYKSIFFTRKNIPNGVKELSSKLRAQLAEEMYSYQIQRSYEVLDVTALHNTITGRDVFEVVERSLVGLTIDGAPAMCGEKAGLVGLIKEKLNKSNCLTPLITYHCIIHQEALCGKVLDLDNIMATVFQPFLKEVSSKYEYVPYQTEMRSLSESTELKRFFELRKEIALFMQIKGKPMPEISDPNWLLQRRRQVITWMYDVITTFQHELHLWKSQMEQKILSFRASQPHFLVPLHAPVWPPTNRLINEFLIGHFSDLRTQHSLALVSSPILSLPIDSDLIVTPALMPQLRLHAAYVLSLFGSTYLCEGAVFSHESKQDQAQITPN</sequence>
<dbReference type="STRING" id="94237.ENSMMOP00000022962"/>
<protein>
    <recommendedName>
        <fullName evidence="3">SPIN-DOC-like zinc-finger domain-containing protein</fullName>
    </recommendedName>
</protein>
<evidence type="ECO:0000313" key="2">
    <source>
        <dbReference type="Proteomes" id="UP000261620"/>
    </source>
</evidence>
<accession>A0A3Q4BQ04</accession>
<proteinExistence type="predicted"/>